<dbReference type="InterPro" id="IPR026575">
    <property type="entry name" value="GpdQ/CpdA-like"/>
</dbReference>
<evidence type="ECO:0000256" key="2">
    <source>
        <dbReference type="ARBA" id="ARBA00022801"/>
    </source>
</evidence>
<dbReference type="RefSeq" id="WP_126159097.1">
    <property type="nucleotide sequence ID" value="NZ_RQXW01000011.1"/>
</dbReference>
<evidence type="ECO:0000313" key="6">
    <source>
        <dbReference type="EMBL" id="RTE65340.1"/>
    </source>
</evidence>
<dbReference type="OrthoDB" id="9784378at2"/>
<dbReference type="Proteomes" id="UP000283087">
    <property type="component" value="Unassembled WGS sequence"/>
</dbReference>
<gene>
    <name evidence="6" type="ORF">EH243_12960</name>
</gene>
<dbReference type="InterPro" id="IPR029052">
    <property type="entry name" value="Metallo-depent_PP-like"/>
</dbReference>
<evidence type="ECO:0000256" key="3">
    <source>
        <dbReference type="ARBA" id="ARBA00023004"/>
    </source>
</evidence>
<organism evidence="6 7">
    <name type="scientific">Amphritea opalescens</name>
    <dbReference type="NCBI Taxonomy" id="2490544"/>
    <lineage>
        <taxon>Bacteria</taxon>
        <taxon>Pseudomonadati</taxon>
        <taxon>Pseudomonadota</taxon>
        <taxon>Gammaproteobacteria</taxon>
        <taxon>Oceanospirillales</taxon>
        <taxon>Oceanospirillaceae</taxon>
        <taxon>Amphritea</taxon>
    </lineage>
</organism>
<name>A0A430KPD7_9GAMM</name>
<comment type="caution">
    <text evidence="6">The sequence shown here is derived from an EMBL/GenBank/DDBJ whole genome shotgun (WGS) entry which is preliminary data.</text>
</comment>
<comment type="similarity">
    <text evidence="4">Belongs to the cyclic nucleotide phosphodiesterase class-III family.</text>
</comment>
<keyword evidence="7" id="KW-1185">Reference proteome</keyword>
<keyword evidence="2" id="KW-0378">Hydrolase</keyword>
<dbReference type="GO" id="GO:0046872">
    <property type="term" value="F:metal ion binding"/>
    <property type="evidence" value="ECO:0007669"/>
    <property type="project" value="UniProtKB-KW"/>
</dbReference>
<dbReference type="SUPFAM" id="SSF56300">
    <property type="entry name" value="Metallo-dependent phosphatases"/>
    <property type="match status" value="1"/>
</dbReference>
<dbReference type="Gene3D" id="3.60.21.10">
    <property type="match status" value="1"/>
</dbReference>
<dbReference type="InterPro" id="IPR050884">
    <property type="entry name" value="CNP_phosphodiesterase-III"/>
</dbReference>
<evidence type="ECO:0000256" key="4">
    <source>
        <dbReference type="ARBA" id="ARBA00025742"/>
    </source>
</evidence>
<dbReference type="EMBL" id="RQXW01000011">
    <property type="protein sequence ID" value="RTE65340.1"/>
    <property type="molecule type" value="Genomic_DNA"/>
</dbReference>
<keyword evidence="1" id="KW-0479">Metal-binding</keyword>
<proteinExistence type="inferred from homology"/>
<keyword evidence="3" id="KW-0408">Iron</keyword>
<dbReference type="CDD" id="cd07402">
    <property type="entry name" value="MPP_GpdQ"/>
    <property type="match status" value="1"/>
</dbReference>
<dbReference type="GO" id="GO:0004112">
    <property type="term" value="F:cyclic-nucleotide phosphodiesterase activity"/>
    <property type="evidence" value="ECO:0007669"/>
    <property type="project" value="InterPro"/>
</dbReference>
<accession>A0A430KPD7</accession>
<evidence type="ECO:0000313" key="7">
    <source>
        <dbReference type="Proteomes" id="UP000283087"/>
    </source>
</evidence>
<dbReference type="Pfam" id="PF00149">
    <property type="entry name" value="Metallophos"/>
    <property type="match status" value="1"/>
</dbReference>
<sequence length="269" mass="30028">MKMIHLTDTHLTQPGQPLYGSFPAERLRACVASINAEHADADLCVITGDLAHAGEPEAYAQFADIIAELKVPVQLVVGNHDHRGRLGAQFPSLQYDENGFVQSVIHNSSGSFIFMDSVKEGTHAGAYCEKRQQWLAEKLAQASGDVYLFMHHAPFKTGIKPMDKIGLDIQDAAKLQSLLHSHGRVKHLFFGHYHRPMHGSWSGIGFSTLRGLNHQVVLDFQEEDHYLFNHEPPAYAIVFIDDDNVIVHNHDFLDPSTPFNASTEPEWNA</sequence>
<dbReference type="PANTHER" id="PTHR42988:SF2">
    <property type="entry name" value="CYCLIC NUCLEOTIDE PHOSPHODIESTERASE CBUA0032-RELATED"/>
    <property type="match status" value="1"/>
</dbReference>
<evidence type="ECO:0000259" key="5">
    <source>
        <dbReference type="Pfam" id="PF00149"/>
    </source>
</evidence>
<dbReference type="PANTHER" id="PTHR42988">
    <property type="entry name" value="PHOSPHOHYDROLASE"/>
    <property type="match status" value="1"/>
</dbReference>
<protein>
    <submittedName>
        <fullName evidence="6">Phosphodiesterase</fullName>
    </submittedName>
</protein>
<feature type="domain" description="Calcineurin-like phosphoesterase" evidence="5">
    <location>
        <begin position="1"/>
        <end position="196"/>
    </location>
</feature>
<evidence type="ECO:0000256" key="1">
    <source>
        <dbReference type="ARBA" id="ARBA00022723"/>
    </source>
</evidence>
<dbReference type="AlphaFoldDB" id="A0A430KPD7"/>
<dbReference type="InterPro" id="IPR004843">
    <property type="entry name" value="Calcineurin-like_PHP"/>
</dbReference>
<reference evidence="6 7" key="1">
    <citation type="submission" date="2018-11" db="EMBL/GenBank/DDBJ databases">
        <title>The draft genome sequence of Amphritea opalescens ANRC-JH13T.</title>
        <authorList>
            <person name="Fang Z."/>
            <person name="Zhang Y."/>
            <person name="Han X."/>
        </authorList>
    </citation>
    <scope>NUCLEOTIDE SEQUENCE [LARGE SCALE GENOMIC DNA]</scope>
    <source>
        <strain evidence="6 7">ANRC-JH13</strain>
    </source>
</reference>